<proteinExistence type="predicted"/>
<accession>A0A6C0HQW6</accession>
<dbReference type="EMBL" id="MN740006">
    <property type="protein sequence ID" value="QHT83062.1"/>
    <property type="molecule type" value="Genomic_DNA"/>
</dbReference>
<dbReference type="AlphaFoldDB" id="A0A6C0HQW6"/>
<name>A0A6C0HQW6_9ZZZZ</name>
<protein>
    <submittedName>
        <fullName evidence="1">Uncharacterized protein</fullName>
    </submittedName>
</protein>
<evidence type="ECO:0000313" key="1">
    <source>
        <dbReference type="EMBL" id="QHT83062.1"/>
    </source>
</evidence>
<organism evidence="1">
    <name type="scientific">viral metagenome</name>
    <dbReference type="NCBI Taxonomy" id="1070528"/>
    <lineage>
        <taxon>unclassified sequences</taxon>
        <taxon>metagenomes</taxon>
        <taxon>organismal metagenomes</taxon>
    </lineage>
</organism>
<reference evidence="1" key="1">
    <citation type="journal article" date="2020" name="Nature">
        <title>Giant virus diversity and host interactions through global metagenomics.</title>
        <authorList>
            <person name="Schulz F."/>
            <person name="Roux S."/>
            <person name="Paez-Espino D."/>
            <person name="Jungbluth S."/>
            <person name="Walsh D.A."/>
            <person name="Denef V.J."/>
            <person name="McMahon K.D."/>
            <person name="Konstantinidis K.T."/>
            <person name="Eloe-Fadrosh E.A."/>
            <person name="Kyrpides N.C."/>
            <person name="Woyke T."/>
        </authorList>
    </citation>
    <scope>NUCLEOTIDE SEQUENCE</scope>
    <source>
        <strain evidence="1">GVMAG-M-3300023184-167</strain>
    </source>
</reference>
<sequence>MDYMFNNISRGCNDDEYLDQRSIQNTNGSNYLLKNYFVEDTTMQKPINFALMQPFVFYNGTNGLGLNGYNIDTNSKLTIGSLQTHPRCRIDLIQRPFVTVPYLGRGSVDPVAESQIMQGEVYTNKKSYNQLSEFSYLPLTNTPLIQSIKNTITNPVFLVEDNNGDRVRGGLPSREIMRDTEKRN</sequence>